<dbReference type="AlphaFoldDB" id="A4SDN4"/>
<dbReference type="STRING" id="290318.Cvib_0571"/>
<dbReference type="eggNOG" id="COG3847">
    <property type="taxonomic scope" value="Bacteria"/>
</dbReference>
<dbReference type="InterPro" id="IPR007047">
    <property type="entry name" value="Flp_Fap"/>
</dbReference>
<keyword evidence="1" id="KW-0472">Membrane</keyword>
<keyword evidence="1" id="KW-0812">Transmembrane</keyword>
<name>A4SDN4_CHLPM</name>
<dbReference type="Pfam" id="PF04964">
    <property type="entry name" value="Flp_Fap"/>
    <property type="match status" value="1"/>
</dbReference>
<proteinExistence type="predicted"/>
<organism evidence="2">
    <name type="scientific">Chlorobium phaeovibrioides (strain DSM 265 / 1930)</name>
    <name type="common">Prosthecochloris vibrioformis (strain DSM 265)</name>
    <dbReference type="NCBI Taxonomy" id="290318"/>
    <lineage>
        <taxon>Bacteria</taxon>
        <taxon>Pseudomonadati</taxon>
        <taxon>Chlorobiota</taxon>
        <taxon>Chlorobiia</taxon>
        <taxon>Chlorobiales</taxon>
        <taxon>Chlorobiaceae</taxon>
        <taxon>Chlorobium/Pelodictyon group</taxon>
        <taxon>Chlorobium</taxon>
    </lineage>
</organism>
<dbReference type="KEGG" id="pvi:Cvib_0571"/>
<feature type="transmembrane region" description="Helical" evidence="1">
    <location>
        <begin position="34"/>
        <end position="52"/>
    </location>
</feature>
<dbReference type="EMBL" id="CP000607">
    <property type="protein sequence ID" value="ABP36593.1"/>
    <property type="molecule type" value="Genomic_DNA"/>
</dbReference>
<keyword evidence="1" id="KW-1133">Transmembrane helix</keyword>
<sequence length="74" mass="7868">MKNALKKLSFDIPVMLKSKMLTVKSQKGATMIEYALIAGLVSVAVIGAVTLIGTDVNLVFGEITDALETVEITN</sequence>
<dbReference type="HOGENOM" id="CLU_171854_4_2_10"/>
<gene>
    <name evidence="2" type="ordered locus">Cvib_0571</name>
</gene>
<protein>
    <submittedName>
        <fullName evidence="2">Flp/Fap pilin component</fullName>
    </submittedName>
</protein>
<evidence type="ECO:0000313" key="2">
    <source>
        <dbReference type="EMBL" id="ABP36593.1"/>
    </source>
</evidence>
<evidence type="ECO:0000256" key="1">
    <source>
        <dbReference type="SAM" id="Phobius"/>
    </source>
</evidence>
<reference evidence="2" key="1">
    <citation type="submission" date="2007-03" db="EMBL/GenBank/DDBJ databases">
        <title>Complete sequence of Prosthecochloris vibrioformis DSM 265.</title>
        <authorList>
            <consortium name="US DOE Joint Genome Institute"/>
            <person name="Copeland A."/>
            <person name="Lucas S."/>
            <person name="Lapidus A."/>
            <person name="Barry K."/>
            <person name="Detter J.C."/>
            <person name="Glavina del Rio T."/>
            <person name="Hammon N."/>
            <person name="Israni S."/>
            <person name="Pitluck S."/>
            <person name="Schmutz J."/>
            <person name="Larimer F."/>
            <person name="Land M."/>
            <person name="Hauser L."/>
            <person name="Mikhailova N."/>
            <person name="Li T."/>
            <person name="Overmann J."/>
            <person name="Schuster S.C."/>
            <person name="Bryant D.A."/>
            <person name="Richardson P."/>
        </authorList>
    </citation>
    <scope>NUCLEOTIDE SEQUENCE [LARGE SCALE GENOMIC DNA]</scope>
    <source>
        <strain evidence="2">DSM 265</strain>
    </source>
</reference>
<accession>A4SDN4</accession>